<dbReference type="CDD" id="cd04301">
    <property type="entry name" value="NAT_SF"/>
    <property type="match status" value="1"/>
</dbReference>
<dbReference type="Proteomes" id="UP000001542">
    <property type="component" value="Unassembled WGS sequence"/>
</dbReference>
<dbReference type="SUPFAM" id="SSF55729">
    <property type="entry name" value="Acyl-CoA N-acyltransferases (Nat)"/>
    <property type="match status" value="1"/>
</dbReference>
<dbReference type="GO" id="GO:0016747">
    <property type="term" value="F:acyltransferase activity, transferring groups other than amino-acyl groups"/>
    <property type="evidence" value="ECO:0000318"/>
    <property type="project" value="GO_Central"/>
</dbReference>
<feature type="domain" description="N-acetyltransferase" evidence="1">
    <location>
        <begin position="6"/>
        <end position="150"/>
    </location>
</feature>
<dbReference type="GO" id="GO:0006048">
    <property type="term" value="P:UDP-N-acetylglucosamine biosynthetic process"/>
    <property type="evidence" value="ECO:0007669"/>
    <property type="project" value="UniProtKB-UniPathway"/>
</dbReference>
<organism evidence="2 3">
    <name type="scientific">Trichomonas vaginalis (strain ATCC PRA-98 / G3)</name>
    <dbReference type="NCBI Taxonomy" id="412133"/>
    <lineage>
        <taxon>Eukaryota</taxon>
        <taxon>Metamonada</taxon>
        <taxon>Parabasalia</taxon>
        <taxon>Trichomonadida</taxon>
        <taxon>Trichomonadidae</taxon>
        <taxon>Trichomonas</taxon>
    </lineage>
</organism>
<dbReference type="AlphaFoldDB" id="A2EGT3"/>
<dbReference type="InterPro" id="IPR016181">
    <property type="entry name" value="Acyl_CoA_acyltransferase"/>
</dbReference>
<accession>A2EGT3</accession>
<dbReference type="OMA" id="GIPHEAM"/>
<protein>
    <submittedName>
        <fullName evidence="2">Acetyltransferase, GNAT family protein</fullName>
    </submittedName>
</protein>
<evidence type="ECO:0000313" key="3">
    <source>
        <dbReference type="Proteomes" id="UP000001542"/>
    </source>
</evidence>
<evidence type="ECO:0000259" key="1">
    <source>
        <dbReference type="PROSITE" id="PS51186"/>
    </source>
</evidence>
<dbReference type="VEuPathDB" id="TrichDB:TVAG_302580"/>
<dbReference type="RefSeq" id="XP_001320394.1">
    <property type="nucleotide sequence ID" value="XM_001320359.1"/>
</dbReference>
<sequence>MSLSNISLKEFKWGSTEYLESVALRDLILRKPLGRSIKDDDLEKEKQSKYHHFGAFMDNKLVGTIYSVEQIPRVVQLKQFAVSPDLQSHGIGRKLMNFTEQQLKDYGVKEILIFARQTALPFYQKIGYPIICDPFIEVGIPHRLLIKHLE</sequence>
<dbReference type="Pfam" id="PF13673">
    <property type="entry name" value="Acetyltransf_10"/>
    <property type="match status" value="1"/>
</dbReference>
<reference evidence="2" key="1">
    <citation type="submission" date="2006-10" db="EMBL/GenBank/DDBJ databases">
        <authorList>
            <person name="Amadeo P."/>
            <person name="Zhao Q."/>
            <person name="Wortman J."/>
            <person name="Fraser-Liggett C."/>
            <person name="Carlton J."/>
        </authorList>
    </citation>
    <scope>NUCLEOTIDE SEQUENCE</scope>
    <source>
        <strain evidence="2">G3</strain>
    </source>
</reference>
<dbReference type="Gene3D" id="3.40.630.30">
    <property type="match status" value="1"/>
</dbReference>
<dbReference type="PROSITE" id="PS51186">
    <property type="entry name" value="GNAT"/>
    <property type="match status" value="1"/>
</dbReference>
<keyword evidence="3" id="KW-1185">Reference proteome</keyword>
<dbReference type="InterPro" id="IPR000182">
    <property type="entry name" value="GNAT_dom"/>
</dbReference>
<dbReference type="EMBL" id="DS113384">
    <property type="protein sequence ID" value="EAY08171.1"/>
    <property type="molecule type" value="Genomic_DNA"/>
</dbReference>
<name>A2EGT3_TRIV3</name>
<dbReference type="VEuPathDB" id="TrichDB:TVAGG3_0172700"/>
<proteinExistence type="predicted"/>
<dbReference type="UniPathway" id="UPA00113">
    <property type="reaction ID" value="UER00529"/>
</dbReference>
<dbReference type="KEGG" id="tva:4766069"/>
<reference evidence="2" key="2">
    <citation type="journal article" date="2007" name="Science">
        <title>Draft genome sequence of the sexually transmitted pathogen Trichomonas vaginalis.</title>
        <authorList>
            <person name="Carlton J.M."/>
            <person name="Hirt R.P."/>
            <person name="Silva J.C."/>
            <person name="Delcher A.L."/>
            <person name="Schatz M."/>
            <person name="Zhao Q."/>
            <person name="Wortman J.R."/>
            <person name="Bidwell S.L."/>
            <person name="Alsmark U.C.M."/>
            <person name="Besteiro S."/>
            <person name="Sicheritz-Ponten T."/>
            <person name="Noel C.J."/>
            <person name="Dacks J.B."/>
            <person name="Foster P.G."/>
            <person name="Simillion C."/>
            <person name="Van de Peer Y."/>
            <person name="Miranda-Saavedra D."/>
            <person name="Barton G.J."/>
            <person name="Westrop G.D."/>
            <person name="Mueller S."/>
            <person name="Dessi D."/>
            <person name="Fiori P.L."/>
            <person name="Ren Q."/>
            <person name="Paulsen I."/>
            <person name="Zhang H."/>
            <person name="Bastida-Corcuera F.D."/>
            <person name="Simoes-Barbosa A."/>
            <person name="Brown M.T."/>
            <person name="Hayes R.D."/>
            <person name="Mukherjee M."/>
            <person name="Okumura C.Y."/>
            <person name="Schneider R."/>
            <person name="Smith A.J."/>
            <person name="Vanacova S."/>
            <person name="Villalvazo M."/>
            <person name="Haas B.J."/>
            <person name="Pertea M."/>
            <person name="Feldblyum T.V."/>
            <person name="Utterback T.R."/>
            <person name="Shu C.L."/>
            <person name="Osoegawa K."/>
            <person name="de Jong P.J."/>
            <person name="Hrdy I."/>
            <person name="Horvathova L."/>
            <person name="Zubacova Z."/>
            <person name="Dolezal P."/>
            <person name="Malik S.B."/>
            <person name="Logsdon J.M. Jr."/>
            <person name="Henze K."/>
            <person name="Gupta A."/>
            <person name="Wang C.C."/>
            <person name="Dunne R.L."/>
            <person name="Upcroft J.A."/>
            <person name="Upcroft P."/>
            <person name="White O."/>
            <person name="Salzberg S.L."/>
            <person name="Tang P."/>
            <person name="Chiu C.-H."/>
            <person name="Lee Y.-S."/>
            <person name="Embley T.M."/>
            <person name="Coombs G.H."/>
            <person name="Mottram J.C."/>
            <person name="Tachezy J."/>
            <person name="Fraser-Liggett C.M."/>
            <person name="Johnson P.J."/>
        </authorList>
    </citation>
    <scope>NUCLEOTIDE SEQUENCE [LARGE SCALE GENOMIC DNA]</scope>
    <source>
        <strain evidence="2">G3</strain>
    </source>
</reference>
<gene>
    <name evidence="2" type="ORF">TVAG_302580</name>
</gene>
<dbReference type="OrthoDB" id="329272at2759"/>
<dbReference type="InParanoid" id="A2EGT3"/>
<dbReference type="SMR" id="A2EGT3"/>
<evidence type="ECO:0000313" key="2">
    <source>
        <dbReference type="EMBL" id="EAY08171.1"/>
    </source>
</evidence>